<evidence type="ECO:0000313" key="2">
    <source>
        <dbReference type="Proteomes" id="UP000005239"/>
    </source>
</evidence>
<accession>A0A2A6B7M3</accession>
<dbReference type="EnsemblMetazoa" id="PPA33567.1">
    <property type="protein sequence ID" value="PPA33567.1"/>
    <property type="gene ID" value="WBGene00271936"/>
</dbReference>
<reference evidence="2" key="1">
    <citation type="journal article" date="2008" name="Nat. Genet.">
        <title>The Pristionchus pacificus genome provides a unique perspective on nematode lifestyle and parasitism.</title>
        <authorList>
            <person name="Dieterich C."/>
            <person name="Clifton S.W."/>
            <person name="Schuster L.N."/>
            <person name="Chinwalla A."/>
            <person name="Delehaunty K."/>
            <person name="Dinkelacker I."/>
            <person name="Fulton L."/>
            <person name="Fulton R."/>
            <person name="Godfrey J."/>
            <person name="Minx P."/>
            <person name="Mitreva M."/>
            <person name="Roeseler W."/>
            <person name="Tian H."/>
            <person name="Witte H."/>
            <person name="Yang S.P."/>
            <person name="Wilson R.K."/>
            <person name="Sommer R.J."/>
        </authorList>
    </citation>
    <scope>NUCLEOTIDE SEQUENCE [LARGE SCALE GENOMIC DNA]</scope>
    <source>
        <strain evidence="2">PS312</strain>
    </source>
</reference>
<name>A0A2A6B7M3_PRIPA</name>
<organism evidence="1 2">
    <name type="scientific">Pristionchus pacificus</name>
    <name type="common">Parasitic nematode worm</name>
    <dbReference type="NCBI Taxonomy" id="54126"/>
    <lineage>
        <taxon>Eukaryota</taxon>
        <taxon>Metazoa</taxon>
        <taxon>Ecdysozoa</taxon>
        <taxon>Nematoda</taxon>
        <taxon>Chromadorea</taxon>
        <taxon>Rhabditida</taxon>
        <taxon>Rhabditina</taxon>
        <taxon>Diplogasteromorpha</taxon>
        <taxon>Diplogasteroidea</taxon>
        <taxon>Neodiplogasteridae</taxon>
        <taxon>Pristionchus</taxon>
    </lineage>
</organism>
<dbReference type="AlphaFoldDB" id="A0A2A6B7M3"/>
<sequence length="105" mass="12073">MSSPDDLTLGHLPADIIRMIIPMQQVSVHTVRRISPHWDSVALAWHDDPTIWEAKWQIDKNGDKNLQILMNPKDYCCFGVEQCWIKSAEYSSCVLVDRGAMIEFD</sequence>
<protein>
    <submittedName>
        <fullName evidence="1">Uncharacterized protein</fullName>
    </submittedName>
</protein>
<dbReference type="Proteomes" id="UP000005239">
    <property type="component" value="Unassembled WGS sequence"/>
</dbReference>
<proteinExistence type="predicted"/>
<evidence type="ECO:0000313" key="1">
    <source>
        <dbReference type="EnsemblMetazoa" id="PPA33567.1"/>
    </source>
</evidence>
<reference evidence="1" key="2">
    <citation type="submission" date="2022-06" db="UniProtKB">
        <authorList>
            <consortium name="EnsemblMetazoa"/>
        </authorList>
    </citation>
    <scope>IDENTIFICATION</scope>
    <source>
        <strain evidence="1">PS312</strain>
    </source>
</reference>
<accession>A0A8R1UP33</accession>
<gene>
    <name evidence="1" type="primary">WBGene00271936</name>
</gene>
<keyword evidence="2" id="KW-1185">Reference proteome</keyword>